<sequence>MILTNPVHMIHEWTQGDRPSGRFMSFREQLETSSHERMIYSDRVKLQMRKDLNFECVSEVVYFQKERKGPPVILVKYHLALDQVR</sequence>
<proteinExistence type="predicted"/>
<organism evidence="1 2">
    <name type="scientific">Caerostris extrusa</name>
    <name type="common">Bark spider</name>
    <name type="synonym">Caerostris bankana</name>
    <dbReference type="NCBI Taxonomy" id="172846"/>
    <lineage>
        <taxon>Eukaryota</taxon>
        <taxon>Metazoa</taxon>
        <taxon>Ecdysozoa</taxon>
        <taxon>Arthropoda</taxon>
        <taxon>Chelicerata</taxon>
        <taxon>Arachnida</taxon>
        <taxon>Araneae</taxon>
        <taxon>Araneomorphae</taxon>
        <taxon>Entelegynae</taxon>
        <taxon>Araneoidea</taxon>
        <taxon>Araneidae</taxon>
        <taxon>Caerostris</taxon>
    </lineage>
</organism>
<protein>
    <submittedName>
        <fullName evidence="1">Uncharacterized protein</fullName>
    </submittedName>
</protein>
<evidence type="ECO:0000313" key="2">
    <source>
        <dbReference type="Proteomes" id="UP001054945"/>
    </source>
</evidence>
<gene>
    <name evidence="1" type="ORF">CEXT_440911</name>
</gene>
<dbReference type="EMBL" id="BPLR01007393">
    <property type="protein sequence ID" value="GIY16586.1"/>
    <property type="molecule type" value="Genomic_DNA"/>
</dbReference>
<reference evidence="1 2" key="1">
    <citation type="submission" date="2021-06" db="EMBL/GenBank/DDBJ databases">
        <title>Caerostris extrusa draft genome.</title>
        <authorList>
            <person name="Kono N."/>
            <person name="Arakawa K."/>
        </authorList>
    </citation>
    <scope>NUCLEOTIDE SEQUENCE [LARGE SCALE GENOMIC DNA]</scope>
</reference>
<comment type="caution">
    <text evidence="1">The sequence shown here is derived from an EMBL/GenBank/DDBJ whole genome shotgun (WGS) entry which is preliminary data.</text>
</comment>
<dbReference type="Proteomes" id="UP001054945">
    <property type="component" value="Unassembled WGS sequence"/>
</dbReference>
<accession>A0AAV4R8D1</accession>
<evidence type="ECO:0000313" key="1">
    <source>
        <dbReference type="EMBL" id="GIY16586.1"/>
    </source>
</evidence>
<dbReference type="AlphaFoldDB" id="A0AAV4R8D1"/>
<name>A0AAV4R8D1_CAEEX</name>
<keyword evidence="2" id="KW-1185">Reference proteome</keyword>